<dbReference type="InterPro" id="IPR032872">
    <property type="entry name" value="WAK_assoc_C"/>
</dbReference>
<evidence type="ECO:0000256" key="7">
    <source>
        <dbReference type="SAM" id="MobiDB-lite"/>
    </source>
</evidence>
<dbReference type="GO" id="GO:0030247">
    <property type="term" value="F:polysaccharide binding"/>
    <property type="evidence" value="ECO:0007669"/>
    <property type="project" value="InterPro"/>
</dbReference>
<name>A0A5J5BXY3_9ASTE</name>
<accession>A0A5J5BXY3</accession>
<dbReference type="InterPro" id="IPR025287">
    <property type="entry name" value="WAK_GUB"/>
</dbReference>
<evidence type="ECO:0000256" key="8">
    <source>
        <dbReference type="SAM" id="SignalP"/>
    </source>
</evidence>
<dbReference type="EC" id="2.7.11.1" evidence="2"/>
<evidence type="ECO:0000256" key="5">
    <source>
        <dbReference type="ARBA" id="ARBA00047899"/>
    </source>
</evidence>
<sequence>MKCLLFSLPHFHFPFYIFLALIHLPPSLSDNKQWYRNCSVLFNCGSITGVDYPFWGSDRPQNCGYPGLNLRCDENILMIEIMNIEYRVLAIDQETKNLKIVRNDFMEGICLKEFVNTTLNYSLFDYAPGYENITLLYGCQPSLLTIPGKFTCPINGRTYEDGYVELGNGLGELGIPFPVPCQFSVSVPISSSTLLQIGNLSSLNQVIEEGFEVELKVDSTACSKCKKLNGQCGYDLDLKQFACLCPNQTTSGSRTCTGTNSTADDERSSPQSPPSASASGPGDCKVSVIVPVLADIHTDWGPSVGSFNITDLGKVFREGLGVKWKVNGTSPASTPSPGIFRSDFNKSYNTR</sequence>
<feature type="compositionally biased region" description="Polar residues" evidence="7">
    <location>
        <begin position="251"/>
        <end position="262"/>
    </location>
</feature>
<dbReference type="Proteomes" id="UP000325577">
    <property type="component" value="Linkage Group LG1"/>
</dbReference>
<proteinExistence type="predicted"/>
<dbReference type="GO" id="GO:0004674">
    <property type="term" value="F:protein serine/threonine kinase activity"/>
    <property type="evidence" value="ECO:0007669"/>
    <property type="project" value="UniProtKB-EC"/>
</dbReference>
<dbReference type="Pfam" id="PF13947">
    <property type="entry name" value="GUB_WAK_bind"/>
    <property type="match status" value="1"/>
</dbReference>
<evidence type="ECO:0000256" key="2">
    <source>
        <dbReference type="ARBA" id="ARBA00012513"/>
    </source>
</evidence>
<keyword evidence="12" id="KW-1185">Reference proteome</keyword>
<organism evidence="11 12">
    <name type="scientific">Nyssa sinensis</name>
    <dbReference type="NCBI Taxonomy" id="561372"/>
    <lineage>
        <taxon>Eukaryota</taxon>
        <taxon>Viridiplantae</taxon>
        <taxon>Streptophyta</taxon>
        <taxon>Embryophyta</taxon>
        <taxon>Tracheophyta</taxon>
        <taxon>Spermatophyta</taxon>
        <taxon>Magnoliopsida</taxon>
        <taxon>eudicotyledons</taxon>
        <taxon>Gunneridae</taxon>
        <taxon>Pentapetalae</taxon>
        <taxon>asterids</taxon>
        <taxon>Cornales</taxon>
        <taxon>Nyssaceae</taxon>
        <taxon>Nyssa</taxon>
    </lineage>
</organism>
<comment type="catalytic activity">
    <reaction evidence="6">
        <text>L-seryl-[protein] + ATP = O-phospho-L-seryl-[protein] + ADP + H(+)</text>
        <dbReference type="Rhea" id="RHEA:17989"/>
        <dbReference type="Rhea" id="RHEA-COMP:9863"/>
        <dbReference type="Rhea" id="RHEA-COMP:11604"/>
        <dbReference type="ChEBI" id="CHEBI:15378"/>
        <dbReference type="ChEBI" id="CHEBI:29999"/>
        <dbReference type="ChEBI" id="CHEBI:30616"/>
        <dbReference type="ChEBI" id="CHEBI:83421"/>
        <dbReference type="ChEBI" id="CHEBI:456216"/>
        <dbReference type="EC" id="2.7.11.1"/>
    </reaction>
</comment>
<dbReference type="GO" id="GO:0016020">
    <property type="term" value="C:membrane"/>
    <property type="evidence" value="ECO:0007669"/>
    <property type="project" value="UniProtKB-SubCell"/>
</dbReference>
<protein>
    <recommendedName>
        <fullName evidence="2">non-specific serine/threonine protein kinase</fullName>
        <ecNumber evidence="2">2.7.11.1</ecNumber>
    </recommendedName>
</protein>
<dbReference type="PANTHER" id="PTHR33138:SF11">
    <property type="entry name" value="KINASE-LIKE PROTEIN"/>
    <property type="match status" value="1"/>
</dbReference>
<evidence type="ECO:0000313" key="12">
    <source>
        <dbReference type="Proteomes" id="UP000325577"/>
    </source>
</evidence>
<dbReference type="EMBL" id="CM018032">
    <property type="protein sequence ID" value="KAA8547779.1"/>
    <property type="molecule type" value="Genomic_DNA"/>
</dbReference>
<dbReference type="PANTHER" id="PTHR33138">
    <property type="entry name" value="OS01G0690200 PROTEIN"/>
    <property type="match status" value="1"/>
</dbReference>
<feature type="domain" description="Wall-associated receptor kinase C-terminal" evidence="10">
    <location>
        <begin position="180"/>
        <end position="247"/>
    </location>
</feature>
<comment type="catalytic activity">
    <reaction evidence="5">
        <text>L-threonyl-[protein] + ATP = O-phospho-L-threonyl-[protein] + ADP + H(+)</text>
        <dbReference type="Rhea" id="RHEA:46608"/>
        <dbReference type="Rhea" id="RHEA-COMP:11060"/>
        <dbReference type="Rhea" id="RHEA-COMP:11605"/>
        <dbReference type="ChEBI" id="CHEBI:15378"/>
        <dbReference type="ChEBI" id="CHEBI:30013"/>
        <dbReference type="ChEBI" id="CHEBI:30616"/>
        <dbReference type="ChEBI" id="CHEBI:61977"/>
        <dbReference type="ChEBI" id="CHEBI:456216"/>
        <dbReference type="EC" id="2.7.11.1"/>
    </reaction>
</comment>
<feature type="compositionally biased region" description="Polar residues" evidence="7">
    <location>
        <begin position="327"/>
        <end position="336"/>
    </location>
</feature>
<evidence type="ECO:0000256" key="4">
    <source>
        <dbReference type="ARBA" id="ARBA00023180"/>
    </source>
</evidence>
<keyword evidence="3 8" id="KW-0732">Signal</keyword>
<evidence type="ECO:0000256" key="6">
    <source>
        <dbReference type="ARBA" id="ARBA00048679"/>
    </source>
</evidence>
<dbReference type="Pfam" id="PF14380">
    <property type="entry name" value="WAK_assoc"/>
    <property type="match status" value="1"/>
</dbReference>
<keyword evidence="4" id="KW-0325">Glycoprotein</keyword>
<feature type="region of interest" description="Disordered" evidence="7">
    <location>
        <begin position="327"/>
        <end position="351"/>
    </location>
</feature>
<gene>
    <name evidence="11" type="ORF">F0562_004208</name>
</gene>
<evidence type="ECO:0000259" key="10">
    <source>
        <dbReference type="Pfam" id="PF14380"/>
    </source>
</evidence>
<evidence type="ECO:0000313" key="11">
    <source>
        <dbReference type="EMBL" id="KAA8547779.1"/>
    </source>
</evidence>
<comment type="subcellular location">
    <subcellularLocation>
        <location evidence="1">Membrane</location>
        <topology evidence="1">Single-pass membrane protein</topology>
    </subcellularLocation>
</comment>
<feature type="chain" id="PRO_5023845677" description="non-specific serine/threonine protein kinase" evidence="8">
    <location>
        <begin position="30"/>
        <end position="351"/>
    </location>
</feature>
<evidence type="ECO:0000256" key="3">
    <source>
        <dbReference type="ARBA" id="ARBA00022729"/>
    </source>
</evidence>
<feature type="domain" description="Wall-associated receptor kinase galacturonan-binding" evidence="9">
    <location>
        <begin position="38"/>
        <end position="102"/>
    </location>
</feature>
<evidence type="ECO:0000259" key="9">
    <source>
        <dbReference type="Pfam" id="PF13947"/>
    </source>
</evidence>
<dbReference type="AlphaFoldDB" id="A0A5J5BXY3"/>
<feature type="signal peptide" evidence="8">
    <location>
        <begin position="1"/>
        <end position="29"/>
    </location>
</feature>
<feature type="region of interest" description="Disordered" evidence="7">
    <location>
        <begin position="251"/>
        <end position="282"/>
    </location>
</feature>
<reference evidence="11 12" key="1">
    <citation type="submission" date="2019-09" db="EMBL/GenBank/DDBJ databases">
        <title>A chromosome-level genome assembly of the Chinese tupelo Nyssa sinensis.</title>
        <authorList>
            <person name="Yang X."/>
            <person name="Kang M."/>
            <person name="Yang Y."/>
            <person name="Xiong H."/>
            <person name="Wang M."/>
            <person name="Zhang Z."/>
            <person name="Wang Z."/>
            <person name="Wu H."/>
            <person name="Ma T."/>
            <person name="Liu J."/>
            <person name="Xi Z."/>
        </authorList>
    </citation>
    <scope>NUCLEOTIDE SEQUENCE [LARGE SCALE GENOMIC DNA]</scope>
    <source>
        <strain evidence="11">J267</strain>
        <tissue evidence="11">Leaf</tissue>
    </source>
</reference>
<evidence type="ECO:0000256" key="1">
    <source>
        <dbReference type="ARBA" id="ARBA00004167"/>
    </source>
</evidence>
<dbReference type="OrthoDB" id="1303655at2759"/>